<evidence type="ECO:0000256" key="2">
    <source>
        <dbReference type="ARBA" id="ARBA00022448"/>
    </source>
</evidence>
<keyword evidence="4 7" id="KW-0812">Transmembrane</keyword>
<evidence type="ECO:0000256" key="3">
    <source>
        <dbReference type="ARBA" id="ARBA00022475"/>
    </source>
</evidence>
<keyword evidence="6 7" id="KW-0472">Membrane</keyword>
<comment type="subcellular location">
    <subcellularLocation>
        <location evidence="1">Cell membrane</location>
        <topology evidence="1">Multi-pass membrane protein</topology>
    </subcellularLocation>
</comment>
<feature type="transmembrane region" description="Helical" evidence="7">
    <location>
        <begin position="336"/>
        <end position="358"/>
    </location>
</feature>
<evidence type="ECO:0000256" key="5">
    <source>
        <dbReference type="ARBA" id="ARBA00022989"/>
    </source>
</evidence>
<evidence type="ECO:0000256" key="7">
    <source>
        <dbReference type="SAM" id="Phobius"/>
    </source>
</evidence>
<evidence type="ECO:0000313" key="9">
    <source>
        <dbReference type="EMBL" id="SDY75056.1"/>
    </source>
</evidence>
<sequence>MLLITVSGVALGMASQNAVQSDDVDYWVVPEGGNLNTIAVSTGGPQLGDTHRLTDRLQSDTRVEYATPVLLQVVPVQSSTRNDPEYVLFIGVIVPETSQPVIAGQPTDALQAGDPYFANGTYNGTWTGEAVINPAAADVLNVSAADPIEPVESTPESLHVQSVSDEEFQTGVGVAPIALVHLSELQAMSGSTTDDAADQLLVSTNDPSVRNELASLYPNTTVVTRTGIATQQVSTSSLPVAMAVAALVIAVLIGVLFTATMMGLEVTHDRSALATLTALGYSERSLAVLVVTETMSLAVLGGLLGVGLGVAGILITNAAVAATLDVPSLAVLHPALFGYGFGVALCIGIVAAPYPIWLSRRAEPLEVMRQ</sequence>
<dbReference type="InterPro" id="IPR051125">
    <property type="entry name" value="ABC-4/HrtB_transporter"/>
</dbReference>
<feature type="domain" description="ABC3 transporter permease C-terminal" evidence="8">
    <location>
        <begin position="245"/>
        <end position="364"/>
    </location>
</feature>
<dbReference type="GO" id="GO:0005886">
    <property type="term" value="C:plasma membrane"/>
    <property type="evidence" value="ECO:0007669"/>
    <property type="project" value="UniProtKB-SubCell"/>
</dbReference>
<feature type="transmembrane region" description="Helical" evidence="7">
    <location>
        <begin position="285"/>
        <end position="316"/>
    </location>
</feature>
<proteinExistence type="predicted"/>
<feature type="transmembrane region" description="Helical" evidence="7">
    <location>
        <begin position="240"/>
        <end position="264"/>
    </location>
</feature>
<dbReference type="InterPro" id="IPR003838">
    <property type="entry name" value="ABC3_permease_C"/>
</dbReference>
<evidence type="ECO:0000256" key="1">
    <source>
        <dbReference type="ARBA" id="ARBA00004651"/>
    </source>
</evidence>
<organism evidence="9 10">
    <name type="scientific">Halopenitus persicus</name>
    <dbReference type="NCBI Taxonomy" id="1048396"/>
    <lineage>
        <taxon>Archaea</taxon>
        <taxon>Methanobacteriati</taxon>
        <taxon>Methanobacteriota</taxon>
        <taxon>Stenosarchaea group</taxon>
        <taxon>Halobacteria</taxon>
        <taxon>Halobacteriales</taxon>
        <taxon>Haloferacaceae</taxon>
        <taxon>Halopenitus</taxon>
    </lineage>
</organism>
<reference evidence="10" key="1">
    <citation type="submission" date="2016-10" db="EMBL/GenBank/DDBJ databases">
        <authorList>
            <person name="Varghese N."/>
            <person name="Submissions S."/>
        </authorList>
    </citation>
    <scope>NUCLEOTIDE SEQUENCE [LARGE SCALE GENOMIC DNA]</scope>
    <source>
        <strain evidence="10">DC30,IBRC 10041,KCTC 4046</strain>
    </source>
</reference>
<evidence type="ECO:0000259" key="8">
    <source>
        <dbReference type="Pfam" id="PF02687"/>
    </source>
</evidence>
<dbReference type="EMBL" id="FNPC01000009">
    <property type="protein sequence ID" value="SDY75056.1"/>
    <property type="molecule type" value="Genomic_DNA"/>
</dbReference>
<keyword evidence="5 7" id="KW-1133">Transmembrane helix</keyword>
<evidence type="ECO:0000256" key="4">
    <source>
        <dbReference type="ARBA" id="ARBA00022692"/>
    </source>
</evidence>
<protein>
    <submittedName>
        <fullName evidence="9">Putative ABC transport system permease protein</fullName>
    </submittedName>
</protein>
<name>A0A1H3MEJ8_9EURY</name>
<dbReference type="RefSeq" id="WP_256335736.1">
    <property type="nucleotide sequence ID" value="NZ_FNPC01000009.1"/>
</dbReference>
<accession>A0A1H3MEJ8</accession>
<dbReference type="PANTHER" id="PTHR43738:SF1">
    <property type="entry name" value="HEMIN TRANSPORT SYSTEM PERMEASE PROTEIN HRTB-RELATED"/>
    <property type="match status" value="1"/>
</dbReference>
<evidence type="ECO:0000256" key="6">
    <source>
        <dbReference type="ARBA" id="ARBA00023136"/>
    </source>
</evidence>
<keyword evidence="10" id="KW-1185">Reference proteome</keyword>
<gene>
    <name evidence="9" type="ORF">SAMN05216564_10966</name>
</gene>
<dbReference type="Pfam" id="PF02687">
    <property type="entry name" value="FtsX"/>
    <property type="match status" value="1"/>
</dbReference>
<dbReference type="AlphaFoldDB" id="A0A1H3MEJ8"/>
<keyword evidence="2" id="KW-0813">Transport</keyword>
<evidence type="ECO:0000313" key="10">
    <source>
        <dbReference type="Proteomes" id="UP000199079"/>
    </source>
</evidence>
<dbReference type="PANTHER" id="PTHR43738">
    <property type="entry name" value="ABC TRANSPORTER, MEMBRANE PROTEIN"/>
    <property type="match status" value="1"/>
</dbReference>
<keyword evidence="3" id="KW-1003">Cell membrane</keyword>
<dbReference type="Proteomes" id="UP000199079">
    <property type="component" value="Unassembled WGS sequence"/>
</dbReference>